<name>A0A7S4JTG0_9EUKA</name>
<dbReference type="GO" id="GO:0031956">
    <property type="term" value="F:medium-chain fatty acid-CoA ligase activity"/>
    <property type="evidence" value="ECO:0007669"/>
    <property type="project" value="TreeGrafter"/>
</dbReference>
<evidence type="ECO:0000313" key="4">
    <source>
        <dbReference type="EMBL" id="CAE2273554.1"/>
    </source>
</evidence>
<proteinExistence type="inferred from homology"/>
<dbReference type="Gene3D" id="3.40.50.12780">
    <property type="entry name" value="N-terminal domain of ligase-like"/>
    <property type="match status" value="1"/>
</dbReference>
<dbReference type="EMBL" id="HBKR01003239">
    <property type="protein sequence ID" value="CAE2273554.1"/>
    <property type="molecule type" value="Transcribed_RNA"/>
</dbReference>
<dbReference type="AlphaFoldDB" id="A0A7S4JTG0"/>
<organism evidence="4">
    <name type="scientific">Paramoeba aestuarina</name>
    <dbReference type="NCBI Taxonomy" id="180227"/>
    <lineage>
        <taxon>Eukaryota</taxon>
        <taxon>Amoebozoa</taxon>
        <taxon>Discosea</taxon>
        <taxon>Flabellinia</taxon>
        <taxon>Dactylopodida</taxon>
        <taxon>Paramoebidae</taxon>
        <taxon>Paramoeba</taxon>
    </lineage>
</organism>
<dbReference type="SUPFAM" id="SSF56801">
    <property type="entry name" value="Acetyl-CoA synthetase-like"/>
    <property type="match status" value="1"/>
</dbReference>
<evidence type="ECO:0000256" key="3">
    <source>
        <dbReference type="SAM" id="MobiDB-lite"/>
    </source>
</evidence>
<comment type="similarity">
    <text evidence="1">Belongs to the ATP-dependent AMP-binding enzyme family.</text>
</comment>
<dbReference type="GO" id="GO:0006631">
    <property type="term" value="P:fatty acid metabolic process"/>
    <property type="evidence" value="ECO:0007669"/>
    <property type="project" value="TreeGrafter"/>
</dbReference>
<dbReference type="PANTHER" id="PTHR43201">
    <property type="entry name" value="ACYL-COA SYNTHETASE"/>
    <property type="match status" value="1"/>
</dbReference>
<reference evidence="4" key="1">
    <citation type="submission" date="2021-01" db="EMBL/GenBank/DDBJ databases">
        <authorList>
            <person name="Corre E."/>
            <person name="Pelletier E."/>
            <person name="Niang G."/>
            <person name="Scheremetjew M."/>
            <person name="Finn R."/>
            <person name="Kale V."/>
            <person name="Holt S."/>
            <person name="Cochrane G."/>
            <person name="Meng A."/>
            <person name="Brown T."/>
            <person name="Cohen L."/>
        </authorList>
    </citation>
    <scope>NUCLEOTIDE SEQUENCE</scope>
    <source>
        <strain evidence="4">SoJaBio B1-5/56/2</strain>
    </source>
</reference>
<protein>
    <recommendedName>
        <fullName evidence="5">AMP-dependent synthetase/ligase domain-containing protein</fullName>
    </recommendedName>
</protein>
<evidence type="ECO:0000256" key="2">
    <source>
        <dbReference type="ARBA" id="ARBA00022598"/>
    </source>
</evidence>
<evidence type="ECO:0000256" key="1">
    <source>
        <dbReference type="ARBA" id="ARBA00006432"/>
    </source>
</evidence>
<accession>A0A7S4JTG0</accession>
<dbReference type="InterPro" id="IPR042099">
    <property type="entry name" value="ANL_N_sf"/>
</dbReference>
<evidence type="ECO:0008006" key="5">
    <source>
        <dbReference type="Google" id="ProtNLM"/>
    </source>
</evidence>
<gene>
    <name evidence="4" type="ORF">NAES01612_LOCUS2169</name>
</gene>
<sequence>MALTGLVLGRVCLQTTSRRFASSASSSDTIAKFVAARVEADEYKDALRICHQDYQHEPFRWTWGELNSWSNAWARGILDARMAPKPNQQAPRLAYSLANDAESVVTDFAAARAGVPTASLAPDAPVGHFECCFENVAPRLVVIMDQFKGEWKTSMIRDLIPELRNNPKEFDVLKPFTYKSIRNVIHTGMDASPGIGNFSHHLQKNPVRDPLNAIETSGDQLHLLTPHDGRWVGFDQASLVQSGREFAKAMGLNREDRVNMNLSLASVSGKAAGLFGVLDQMSCLVIPDRSFSAQSTVDSFTKEVCNTLMVTPSQLKEVLAVEGVSPAKFDGLQKLIVVSDDGSLPSADSLSQAKSKLGASDIRVAVGSSGVAPFLVSGSGDPLSLEALPGAQVTAKDGVLHSSGSYIYSSVCMGGQVSSEGGSNATGISGKVEGGKVSL</sequence>
<feature type="region of interest" description="Disordered" evidence="3">
    <location>
        <begin position="420"/>
        <end position="439"/>
    </location>
</feature>
<keyword evidence="2" id="KW-0436">Ligase</keyword>
<dbReference type="PANTHER" id="PTHR43201:SF5">
    <property type="entry name" value="MEDIUM-CHAIN ACYL-COA LIGASE ACSF2, MITOCHONDRIAL"/>
    <property type="match status" value="1"/>
</dbReference>